<keyword evidence="3" id="KW-1185">Reference proteome</keyword>
<evidence type="ECO:0000313" key="2">
    <source>
        <dbReference type="EMBL" id="MFC4721328.1"/>
    </source>
</evidence>
<evidence type="ECO:0000256" key="1">
    <source>
        <dbReference type="SAM" id="SignalP"/>
    </source>
</evidence>
<keyword evidence="1" id="KW-0732">Signal</keyword>
<comment type="caution">
    <text evidence="2">The sequence shown here is derived from an EMBL/GenBank/DDBJ whole genome shotgun (WGS) entry which is preliminary data.</text>
</comment>
<gene>
    <name evidence="2" type="ORF">ACFO5O_03260</name>
</gene>
<sequence length="243" mass="27092">MKKHVMLMSLMALFFFGCSTSETESIQEPNLSFSHSKVVTDLITNSDFTSYLKTKSKESKFYNSRSSNSNGNGVVFVEGGGAFSNFVGIVAFPYLVLVYDLNDVDFPEPLIDVKVFDENRAQFTANVKRPGVEISNLFTGDIMYSNICDDKKIGHLQINVIAPYDVLDFGFGPMYFPNGPEAMTSNNLQLSARVNDSFVLTNPETGEGECYDANNTKNIKLVSIFRDNNDQELGRIFKIIGLE</sequence>
<dbReference type="PROSITE" id="PS51257">
    <property type="entry name" value="PROKAR_LIPOPROTEIN"/>
    <property type="match status" value="1"/>
</dbReference>
<feature type="signal peptide" evidence="1">
    <location>
        <begin position="1"/>
        <end position="21"/>
    </location>
</feature>
<evidence type="ECO:0000313" key="3">
    <source>
        <dbReference type="Proteomes" id="UP001595953"/>
    </source>
</evidence>
<evidence type="ECO:0008006" key="4">
    <source>
        <dbReference type="Google" id="ProtNLM"/>
    </source>
</evidence>
<organism evidence="2 3">
    <name type="scientific">Geojedonia litorea</name>
    <dbReference type="NCBI Taxonomy" id="1268269"/>
    <lineage>
        <taxon>Bacteria</taxon>
        <taxon>Pseudomonadati</taxon>
        <taxon>Bacteroidota</taxon>
        <taxon>Flavobacteriia</taxon>
        <taxon>Flavobacteriales</taxon>
        <taxon>Flavobacteriaceae</taxon>
        <taxon>Geojedonia</taxon>
    </lineage>
</organism>
<proteinExistence type="predicted"/>
<dbReference type="Proteomes" id="UP001595953">
    <property type="component" value="Unassembled WGS sequence"/>
</dbReference>
<feature type="chain" id="PRO_5046989306" description="Lipoprotein" evidence="1">
    <location>
        <begin position="22"/>
        <end position="243"/>
    </location>
</feature>
<name>A0ABV9N2Y8_9FLAO</name>
<dbReference type="EMBL" id="JBHSGP010000005">
    <property type="protein sequence ID" value="MFC4721328.1"/>
    <property type="molecule type" value="Genomic_DNA"/>
</dbReference>
<protein>
    <recommendedName>
        <fullName evidence="4">Lipoprotein</fullName>
    </recommendedName>
</protein>
<accession>A0ABV9N2Y8</accession>
<dbReference type="RefSeq" id="WP_387960920.1">
    <property type="nucleotide sequence ID" value="NZ_JBHSGP010000005.1"/>
</dbReference>
<reference evidence="3" key="1">
    <citation type="journal article" date="2019" name="Int. J. Syst. Evol. Microbiol.">
        <title>The Global Catalogue of Microorganisms (GCM) 10K type strain sequencing project: providing services to taxonomists for standard genome sequencing and annotation.</title>
        <authorList>
            <consortium name="The Broad Institute Genomics Platform"/>
            <consortium name="The Broad Institute Genome Sequencing Center for Infectious Disease"/>
            <person name="Wu L."/>
            <person name="Ma J."/>
        </authorList>
    </citation>
    <scope>NUCLEOTIDE SEQUENCE [LARGE SCALE GENOMIC DNA]</scope>
    <source>
        <strain evidence="3">CCUG 63682</strain>
    </source>
</reference>